<gene>
    <name evidence="1" type="ORF">IXB28_15475</name>
</gene>
<evidence type="ECO:0000313" key="2">
    <source>
        <dbReference type="Proteomes" id="UP001196661"/>
    </source>
</evidence>
<comment type="caution">
    <text evidence="1">The sequence shown here is derived from an EMBL/GenBank/DDBJ whole genome shotgun (WGS) entry which is preliminary data.</text>
</comment>
<proteinExistence type="predicted"/>
<name>A0ABS5Y711_9CYAN</name>
<reference evidence="1 2" key="1">
    <citation type="journal article" date="2021" name="Mar. Drugs">
        <title>Genome Reduction and Secondary Metabolism of the Marine Sponge-Associated Cyanobacterium Leptothoe.</title>
        <authorList>
            <person name="Konstantinou D."/>
            <person name="Popin R.V."/>
            <person name="Fewer D.P."/>
            <person name="Sivonen K."/>
            <person name="Gkelis S."/>
        </authorList>
    </citation>
    <scope>NUCLEOTIDE SEQUENCE [LARGE SCALE GENOMIC DNA]</scope>
    <source>
        <strain evidence="1 2">TAU-MAC 1615</strain>
    </source>
</reference>
<dbReference type="Proteomes" id="UP001196661">
    <property type="component" value="Unassembled WGS sequence"/>
</dbReference>
<organism evidence="1 2">
    <name type="scientific">Leptothoe kymatousa TAU-MAC 1615</name>
    <dbReference type="NCBI Taxonomy" id="2364775"/>
    <lineage>
        <taxon>Bacteria</taxon>
        <taxon>Bacillati</taxon>
        <taxon>Cyanobacteriota</taxon>
        <taxon>Cyanophyceae</taxon>
        <taxon>Nodosilineales</taxon>
        <taxon>Cymatolegaceae</taxon>
        <taxon>Leptothoe</taxon>
        <taxon>Leptothoe kymatousa</taxon>
    </lineage>
</organism>
<dbReference type="EMBL" id="JADOER010000014">
    <property type="protein sequence ID" value="MBT9313613.1"/>
    <property type="molecule type" value="Genomic_DNA"/>
</dbReference>
<protein>
    <submittedName>
        <fullName evidence="1">Uncharacterized protein</fullName>
    </submittedName>
</protein>
<keyword evidence="2" id="KW-1185">Reference proteome</keyword>
<sequence>MSYNQFTIDSVGSALDISIQDRTNLFADVPTVAYSDFLQQALADYSPVALAIGTEKSRSEFIIAPILFELKRQLAEHISLFSGREFNVDAANGLTGYCDFLISQSPEQLFIQAPVVTVVEAKNDNIKSGFGQCIAEMVAAQRFNARQENEIPTVYGVITTGSIWQFLRLRGAIAEIDLTEYFLNDVGKVLGILKHCVKGA</sequence>
<evidence type="ECO:0000313" key="1">
    <source>
        <dbReference type="EMBL" id="MBT9313613.1"/>
    </source>
</evidence>
<dbReference type="RefSeq" id="WP_215619502.1">
    <property type="nucleotide sequence ID" value="NZ_JADOER010000014.1"/>
</dbReference>
<accession>A0ABS5Y711</accession>